<dbReference type="EMBL" id="CAXDID020000167">
    <property type="protein sequence ID" value="CAL6046289.1"/>
    <property type="molecule type" value="Genomic_DNA"/>
</dbReference>
<proteinExistence type="predicted"/>
<evidence type="ECO:0000313" key="2">
    <source>
        <dbReference type="EMBL" id="CAL6046289.1"/>
    </source>
</evidence>
<keyword evidence="3" id="KW-1185">Reference proteome</keyword>
<reference evidence="2 3" key="2">
    <citation type="submission" date="2024-07" db="EMBL/GenBank/DDBJ databases">
        <authorList>
            <person name="Akdeniz Z."/>
        </authorList>
    </citation>
    <scope>NUCLEOTIDE SEQUENCE [LARGE SCALE GENOMIC DNA]</scope>
</reference>
<evidence type="ECO:0000313" key="3">
    <source>
        <dbReference type="Proteomes" id="UP001642409"/>
    </source>
</evidence>
<accession>A0AA86U784</accession>
<sequence length="184" mass="21168">MLIISKLFSLSIQIGPFLQERPSPPEFVLFSAQVCADEDEVLVYELVFGVPVDALLVHCGVDLFVFSERHDFCQSFVHLGQVLRLERVLVLLVQREQIPGQFEFINYLQSDLLRAEQVRDLFVLNVHAHSPSELQNGVHAQVQESVVVRFDHELSIKFELVVFSVERDEEHAPLNCFKRTSFFV</sequence>
<dbReference type="AlphaFoldDB" id="A0AA86U784"/>
<dbReference type="EMBL" id="CATOUU010000718">
    <property type="protein sequence ID" value="CAI9943794.1"/>
    <property type="molecule type" value="Genomic_DNA"/>
</dbReference>
<name>A0AA86U784_9EUKA</name>
<protein>
    <submittedName>
        <fullName evidence="2">Hypothetical_protein</fullName>
    </submittedName>
</protein>
<dbReference type="Proteomes" id="UP001642409">
    <property type="component" value="Unassembled WGS sequence"/>
</dbReference>
<gene>
    <name evidence="1" type="ORF">HINF_LOCUS31439</name>
    <name evidence="2" type="ORF">HINF_LOCUS41656</name>
</gene>
<comment type="caution">
    <text evidence="1">The sequence shown here is derived from an EMBL/GenBank/DDBJ whole genome shotgun (WGS) entry which is preliminary data.</text>
</comment>
<organism evidence="1">
    <name type="scientific">Hexamita inflata</name>
    <dbReference type="NCBI Taxonomy" id="28002"/>
    <lineage>
        <taxon>Eukaryota</taxon>
        <taxon>Metamonada</taxon>
        <taxon>Diplomonadida</taxon>
        <taxon>Hexamitidae</taxon>
        <taxon>Hexamitinae</taxon>
        <taxon>Hexamita</taxon>
    </lineage>
</organism>
<evidence type="ECO:0000313" key="1">
    <source>
        <dbReference type="EMBL" id="CAI9943794.1"/>
    </source>
</evidence>
<reference evidence="1" key="1">
    <citation type="submission" date="2023-06" db="EMBL/GenBank/DDBJ databases">
        <authorList>
            <person name="Kurt Z."/>
        </authorList>
    </citation>
    <scope>NUCLEOTIDE SEQUENCE</scope>
</reference>